<reference evidence="1 2" key="1">
    <citation type="submission" date="2019-03" db="EMBL/GenBank/DDBJ databases">
        <title>Single cell metagenomics reveals metabolic interactions within the superorganism composed of flagellate Streblomastix strix and complex community of Bacteroidetes bacteria on its surface.</title>
        <authorList>
            <person name="Treitli S.C."/>
            <person name="Kolisko M."/>
            <person name="Husnik F."/>
            <person name="Keeling P."/>
            <person name="Hampl V."/>
        </authorList>
    </citation>
    <scope>NUCLEOTIDE SEQUENCE [LARGE SCALE GENOMIC DNA]</scope>
    <source>
        <strain evidence="1">ST1C</strain>
    </source>
</reference>
<sequence length="172" mass="19886">MGNIQGEQIIQDKDPASSIISYNINIHINKEQDEHQHRIRKKCRSCLGEIQYFGDEKAQAELINVGYGRVLIISVSTAGGTEEQYDNGIFDGLICINRFLRDLHQGRNNYNAPKFPSQSDLFKTCIEQMEERGGIEEIDSQIFNKGDNRNIQSRTNSAKEYLFNFYIYRRNI</sequence>
<dbReference type="EMBL" id="SNRW01002430">
    <property type="protein sequence ID" value="KAA6392792.1"/>
    <property type="molecule type" value="Genomic_DNA"/>
</dbReference>
<comment type="caution">
    <text evidence="1">The sequence shown here is derived from an EMBL/GenBank/DDBJ whole genome shotgun (WGS) entry which is preliminary data.</text>
</comment>
<organism evidence="1 2">
    <name type="scientific">Streblomastix strix</name>
    <dbReference type="NCBI Taxonomy" id="222440"/>
    <lineage>
        <taxon>Eukaryota</taxon>
        <taxon>Metamonada</taxon>
        <taxon>Preaxostyla</taxon>
        <taxon>Oxymonadida</taxon>
        <taxon>Streblomastigidae</taxon>
        <taxon>Streblomastix</taxon>
    </lineage>
</organism>
<evidence type="ECO:0000313" key="2">
    <source>
        <dbReference type="Proteomes" id="UP000324800"/>
    </source>
</evidence>
<gene>
    <name evidence="1" type="ORF">EZS28_011682</name>
</gene>
<dbReference type="AlphaFoldDB" id="A0A5J4WE42"/>
<protein>
    <submittedName>
        <fullName evidence="1">Uncharacterized protein</fullName>
    </submittedName>
</protein>
<accession>A0A5J4WE42</accession>
<dbReference type="Proteomes" id="UP000324800">
    <property type="component" value="Unassembled WGS sequence"/>
</dbReference>
<proteinExistence type="predicted"/>
<name>A0A5J4WE42_9EUKA</name>
<evidence type="ECO:0000313" key="1">
    <source>
        <dbReference type="EMBL" id="KAA6392792.1"/>
    </source>
</evidence>